<dbReference type="EMBL" id="FOLG01000015">
    <property type="protein sequence ID" value="SFD10126.1"/>
    <property type="molecule type" value="Genomic_DNA"/>
</dbReference>
<feature type="transmembrane region" description="Helical" evidence="1">
    <location>
        <begin position="173"/>
        <end position="193"/>
    </location>
</feature>
<dbReference type="AlphaFoldDB" id="A0A1I1PK80"/>
<feature type="transmembrane region" description="Helical" evidence="1">
    <location>
        <begin position="318"/>
        <end position="346"/>
    </location>
</feature>
<proteinExistence type="predicted"/>
<evidence type="ECO:0000313" key="3">
    <source>
        <dbReference type="Proteomes" id="UP000198728"/>
    </source>
</evidence>
<protein>
    <submittedName>
        <fullName evidence="2">Uncharacterized protein</fullName>
    </submittedName>
</protein>
<dbReference type="InterPro" id="IPR046575">
    <property type="entry name" value="DUF6635"/>
</dbReference>
<evidence type="ECO:0000313" key="2">
    <source>
        <dbReference type="EMBL" id="SFD10126.1"/>
    </source>
</evidence>
<dbReference type="Proteomes" id="UP000198728">
    <property type="component" value="Unassembled WGS sequence"/>
</dbReference>
<name>A0A1I1PK80_9RHOB</name>
<feature type="transmembrane region" description="Helical" evidence="1">
    <location>
        <begin position="261"/>
        <end position="282"/>
    </location>
</feature>
<gene>
    <name evidence="2" type="ORF">SAMN04488094_11569</name>
</gene>
<evidence type="ECO:0000256" key="1">
    <source>
        <dbReference type="SAM" id="Phobius"/>
    </source>
</evidence>
<keyword evidence="1" id="KW-0812">Transmembrane</keyword>
<keyword evidence="1" id="KW-0472">Membrane</keyword>
<organism evidence="2 3">
    <name type="scientific">Tropicimonas isoalkanivorans</name>
    <dbReference type="NCBI Taxonomy" id="441112"/>
    <lineage>
        <taxon>Bacteria</taxon>
        <taxon>Pseudomonadati</taxon>
        <taxon>Pseudomonadota</taxon>
        <taxon>Alphaproteobacteria</taxon>
        <taxon>Rhodobacterales</taxon>
        <taxon>Roseobacteraceae</taxon>
        <taxon>Tropicimonas</taxon>
    </lineage>
</organism>
<dbReference type="Pfam" id="PF20340">
    <property type="entry name" value="DUF6635"/>
    <property type="match status" value="1"/>
</dbReference>
<accession>A0A1I1PK80</accession>
<dbReference type="STRING" id="441112.SAMN04488094_11569"/>
<reference evidence="2 3" key="1">
    <citation type="submission" date="2016-10" db="EMBL/GenBank/DDBJ databases">
        <authorList>
            <person name="de Groot N.N."/>
        </authorList>
    </citation>
    <scope>NUCLEOTIDE SEQUENCE [LARGE SCALE GENOMIC DNA]</scope>
    <source>
        <strain evidence="2 3">DSM 19548</strain>
    </source>
</reference>
<keyword evidence="1" id="KW-1133">Transmembrane helix</keyword>
<keyword evidence="3" id="KW-1185">Reference proteome</keyword>
<sequence length="399" mass="42843">MSGVVDEDVGASEDPDGYPHGRATMVRILNVARVQVGAAAGLLNEGAGLCGLVVFEEALLHLRSRRTGAAGRGFRGSLNWATAGRSSARHLGPVHCLSEPALRSLLFGGWVHIYRLVTEPTTDIPARDDRAFKRHRDTAVRAFVRQTFGPLGTLRLHRAAFGLDLLRAPANVALAPVFLLTRLAALLAKVLGAKRLSAWLMRRDILLETNVSTKVRERMLAFIGELAAREPRLSASPTQIEAAVSDYVGVRNAVAEITTSLVVLAFGLAIFHSATPGVISLAGPVAEMHARTTAIESFPLGQGLGRMYYGLFPQVLPVWQVVLSGVILAAVASVVTTFAGVIADPLQVLSGTHRRRINRLLDRLATNPGAGQGLAREHVAARMGDMTDMALSLWRFLRG</sequence>